<feature type="region of interest" description="Disordered" evidence="10">
    <location>
        <begin position="936"/>
        <end position="978"/>
    </location>
</feature>
<dbReference type="PANTHER" id="PTHR45655">
    <property type="entry name" value="GUANYLATE CYCLASE SOLUBLE SUBUNIT BETA-2"/>
    <property type="match status" value="1"/>
</dbReference>
<gene>
    <name evidence="12" type="ORF">GSLYS_00000826001</name>
</gene>
<evidence type="ECO:0000256" key="6">
    <source>
        <dbReference type="ARBA" id="ARBA00023239"/>
    </source>
</evidence>
<proteinExistence type="inferred from homology"/>
<keyword evidence="3" id="KW-0963">Cytoplasm</keyword>
<dbReference type="FunFam" id="3.30.450.260:FF:000002">
    <property type="entry name" value="guanylate cyclase soluble subunit alpha-2"/>
    <property type="match status" value="1"/>
</dbReference>
<comment type="caution">
    <text evidence="12">The sequence shown here is derived from an EMBL/GenBank/DDBJ whole genome shotgun (WGS) entry which is preliminary data.</text>
</comment>
<feature type="domain" description="Guanylate cyclase" evidence="11">
    <location>
        <begin position="464"/>
        <end position="592"/>
    </location>
</feature>
<dbReference type="AlphaFoldDB" id="A0AAV2H353"/>
<comment type="subcellular location">
    <subcellularLocation>
        <location evidence="1">Cytoplasm</location>
    </subcellularLocation>
</comment>
<dbReference type="Gene3D" id="6.10.250.780">
    <property type="match status" value="1"/>
</dbReference>
<dbReference type="GO" id="GO:0005525">
    <property type="term" value="F:GTP binding"/>
    <property type="evidence" value="ECO:0007669"/>
    <property type="project" value="UniProtKB-KW"/>
</dbReference>
<keyword evidence="6 8" id="KW-0456">Lyase</keyword>
<evidence type="ECO:0000256" key="5">
    <source>
        <dbReference type="ARBA" id="ARBA00023134"/>
    </source>
</evidence>
<comment type="similarity">
    <text evidence="8">Belongs to the adenylyl cyclase class-4/guanylyl cyclase family.</text>
</comment>
<dbReference type="InterPro" id="IPR029787">
    <property type="entry name" value="Nucleotide_cyclase"/>
</dbReference>
<evidence type="ECO:0000256" key="4">
    <source>
        <dbReference type="ARBA" id="ARBA00022741"/>
    </source>
</evidence>
<dbReference type="SUPFAM" id="SSF55073">
    <property type="entry name" value="Nucleotide cyclase"/>
    <property type="match status" value="1"/>
</dbReference>
<feature type="region of interest" description="Disordered" evidence="10">
    <location>
        <begin position="820"/>
        <end position="851"/>
    </location>
</feature>
<feature type="compositionally biased region" description="Polar residues" evidence="10">
    <location>
        <begin position="764"/>
        <end position="780"/>
    </location>
</feature>
<dbReference type="Gene3D" id="3.30.450.260">
    <property type="entry name" value="Haem NO binding associated domain"/>
    <property type="match status" value="1"/>
</dbReference>
<dbReference type="Pfam" id="PF07700">
    <property type="entry name" value="HNOB"/>
    <property type="match status" value="1"/>
</dbReference>
<feature type="compositionally biased region" description="Low complexity" evidence="10">
    <location>
        <begin position="734"/>
        <end position="743"/>
    </location>
</feature>
<dbReference type="InterPro" id="IPR018297">
    <property type="entry name" value="A/G_cyclase_CS"/>
</dbReference>
<dbReference type="Gene3D" id="3.30.70.1230">
    <property type="entry name" value="Nucleotide cyclase"/>
    <property type="match status" value="1"/>
</dbReference>
<evidence type="ECO:0000256" key="1">
    <source>
        <dbReference type="ARBA" id="ARBA00004496"/>
    </source>
</evidence>
<dbReference type="InterPro" id="IPR024096">
    <property type="entry name" value="NO_sig/Golgi_transp_ligand-bd"/>
</dbReference>
<dbReference type="Proteomes" id="UP001497497">
    <property type="component" value="Unassembled WGS sequence"/>
</dbReference>
<evidence type="ECO:0000259" key="11">
    <source>
        <dbReference type="PROSITE" id="PS50125"/>
    </source>
</evidence>
<evidence type="ECO:0000256" key="3">
    <source>
        <dbReference type="ARBA" id="ARBA00022490"/>
    </source>
</evidence>
<dbReference type="PANTHER" id="PTHR45655:SF13">
    <property type="entry name" value="SOLUBLE GUANYLATE CYCLASE GCY-32-RELATED"/>
    <property type="match status" value="1"/>
</dbReference>
<feature type="coiled-coil region" evidence="9">
    <location>
        <begin position="409"/>
        <end position="436"/>
    </location>
</feature>
<evidence type="ECO:0000313" key="13">
    <source>
        <dbReference type="Proteomes" id="UP001497497"/>
    </source>
</evidence>
<feature type="compositionally biased region" description="Basic and acidic residues" evidence="10">
    <location>
        <begin position="724"/>
        <end position="733"/>
    </location>
</feature>
<dbReference type="PROSITE" id="PS00452">
    <property type="entry name" value="GUANYLATE_CYCLASE_1"/>
    <property type="match status" value="1"/>
</dbReference>
<dbReference type="Gene3D" id="3.90.1520.10">
    <property type="entry name" value="H-NOX domain"/>
    <property type="match status" value="1"/>
</dbReference>
<evidence type="ECO:0000256" key="10">
    <source>
        <dbReference type="SAM" id="MobiDB-lite"/>
    </source>
</evidence>
<dbReference type="GO" id="GO:0020037">
    <property type="term" value="F:heme binding"/>
    <property type="evidence" value="ECO:0007669"/>
    <property type="project" value="InterPro"/>
</dbReference>
<dbReference type="FunFam" id="3.30.70.1230:FF:000007">
    <property type="entry name" value="Guanylate cyclase soluble subunit alpha-3"/>
    <property type="match status" value="1"/>
</dbReference>
<evidence type="ECO:0000256" key="2">
    <source>
        <dbReference type="ARBA" id="ARBA00012202"/>
    </source>
</evidence>
<sequence>MYGQIHCVIRELVQTKFGDEAWAVILKKSNLDEHNSFLMFTRYDDASTFCLVGAVSDTLGVPVETVLEIFGEFFFDYCLRHGYDKMLRTLGSDIKSFIQNLDSLHSLLALSYKGIAAPSFRCEDGENGELILHYYSGRPGLHPIVKGVLKAVARDLFHQSVEMSVIEQNKEDIGFNQSQEHTAFSEILIQRLSCVHLSLIAYGEDLMKTMYAESHGFLHIIIFTAMNSHLDIIVNDLSLGIRLSPDGSSCDGRELVEFNPDTVLLRASDFCSAFPYHIIFDRELRIRQCGDLIQKHSWLKLTEGTPLTQAFSIVHPKMVISIDNIRKFINAVFLLAITPGDNGRKTMLLKGQMIWLADTKNMIFIGSPRLTSLNELMEMNVYLADIPLYDVTRELVLLNQQRIAEIDIAKRLDETTAELKKTSQALEEEKSKTETLLHQMLPRKVADALTHGQKVEAEKFDQVTVLFSDIVTFTNIAAACSPMDIVNMLNDMYQRFDERTSQHNVYKVETIGDAYMIVSGVPEQTSIHAQLVANFAMDMVEDAGLVTSPATGLPLQIRVGIHTGPVVAGVVGVKMPRYCLFGDTVNTASRMESHGVPGRIHLSPTTYEALGGWGYSFKHRGEMEVKGKGKMSTYFLCGHLKRRLRDPEDDYTVLDVHQDDNERGSFAEWLSSSNKQAAFQSDPQQSASSDDEGQETPQFYAGSESEQSPDKHVNGLEMSVISDGGEKPPHKSESSQSIQSSASKLVRNKKISRTSLEGAVLEQGSETSNESNNTPHADVTNRSKVIILTPSSTKTSLDSNDCVYISGSFKNTYHGRRESCEDDDFHGDPSQSSCPPAALQRRTADNNPGVGCNEETTLVNVKPQNLAAGGPSRMTLTAQGVGSGSAKTIPNQTNHVLKSPVKTLPRVHPSPSPPISALSCRSLSKSETFPLAAACGARPNGKQVASSSSTSQIDLTRMSRENKGKKRKKDSSKLCIVA</sequence>
<keyword evidence="4" id="KW-0547">Nucleotide-binding</keyword>
<dbReference type="GO" id="GO:0019934">
    <property type="term" value="P:cGMP-mediated signaling"/>
    <property type="evidence" value="ECO:0007669"/>
    <property type="project" value="TreeGrafter"/>
</dbReference>
<keyword evidence="5" id="KW-0342">GTP-binding</keyword>
<dbReference type="EMBL" id="CAXITT010000007">
    <property type="protein sequence ID" value="CAL1526649.1"/>
    <property type="molecule type" value="Genomic_DNA"/>
</dbReference>
<dbReference type="GO" id="GO:0070482">
    <property type="term" value="P:response to oxygen levels"/>
    <property type="evidence" value="ECO:0007669"/>
    <property type="project" value="TreeGrafter"/>
</dbReference>
<evidence type="ECO:0000256" key="7">
    <source>
        <dbReference type="ARBA" id="ARBA00023293"/>
    </source>
</evidence>
<dbReference type="SUPFAM" id="SSF111126">
    <property type="entry name" value="Ligand-binding domain in the NO signalling and Golgi transport"/>
    <property type="match status" value="1"/>
</dbReference>
<evidence type="ECO:0000313" key="12">
    <source>
        <dbReference type="EMBL" id="CAL1526649.1"/>
    </source>
</evidence>
<accession>A0AAV2H353</accession>
<name>A0AAV2H353_LYMST</name>
<evidence type="ECO:0000256" key="9">
    <source>
        <dbReference type="SAM" id="Coils"/>
    </source>
</evidence>
<dbReference type="GO" id="GO:0004383">
    <property type="term" value="F:guanylate cyclase activity"/>
    <property type="evidence" value="ECO:0007669"/>
    <property type="project" value="UniProtKB-EC"/>
</dbReference>
<dbReference type="InterPro" id="IPR038158">
    <property type="entry name" value="H-NOX_domain_sf"/>
</dbReference>
<keyword evidence="13" id="KW-1185">Reference proteome</keyword>
<keyword evidence="7" id="KW-0141">cGMP biosynthesis</keyword>
<dbReference type="Pfam" id="PF07701">
    <property type="entry name" value="HNOBA"/>
    <property type="match status" value="2"/>
</dbReference>
<feature type="compositionally biased region" description="Polar residues" evidence="10">
    <location>
        <begin position="943"/>
        <end position="954"/>
    </location>
</feature>
<evidence type="ECO:0000256" key="8">
    <source>
        <dbReference type="RuleBase" id="RU000405"/>
    </source>
</evidence>
<dbReference type="InterPro" id="IPR001054">
    <property type="entry name" value="A/G_cyclase"/>
</dbReference>
<feature type="compositionally biased region" description="Low complexity" evidence="10">
    <location>
        <begin position="676"/>
        <end position="688"/>
    </location>
</feature>
<dbReference type="EC" id="4.6.1.2" evidence="2"/>
<dbReference type="InterPro" id="IPR011644">
    <property type="entry name" value="Heme_NO-bd"/>
</dbReference>
<dbReference type="GO" id="GO:0008074">
    <property type="term" value="C:guanylate cyclase complex, soluble"/>
    <property type="evidence" value="ECO:0007669"/>
    <property type="project" value="TreeGrafter"/>
</dbReference>
<dbReference type="InterPro" id="IPR011645">
    <property type="entry name" value="HNOB_dom_associated"/>
</dbReference>
<feature type="region of interest" description="Disordered" evidence="10">
    <location>
        <begin position="673"/>
        <end position="780"/>
    </location>
</feature>
<dbReference type="InterPro" id="IPR042463">
    <property type="entry name" value="HNOB_dom_associated_sf"/>
</dbReference>
<dbReference type="Pfam" id="PF00211">
    <property type="entry name" value="Guanylate_cyc"/>
    <property type="match status" value="1"/>
</dbReference>
<protein>
    <recommendedName>
        <fullName evidence="2">guanylate cyclase</fullName>
        <ecNumber evidence="2">4.6.1.2</ecNumber>
    </recommendedName>
</protein>
<dbReference type="PROSITE" id="PS50125">
    <property type="entry name" value="GUANYLATE_CYCLASE_2"/>
    <property type="match status" value="1"/>
</dbReference>
<dbReference type="CDD" id="cd07302">
    <property type="entry name" value="CHD"/>
    <property type="match status" value="1"/>
</dbReference>
<keyword evidence="9" id="KW-0175">Coiled coil</keyword>
<reference evidence="12 13" key="1">
    <citation type="submission" date="2024-04" db="EMBL/GenBank/DDBJ databases">
        <authorList>
            <consortium name="Genoscope - CEA"/>
            <person name="William W."/>
        </authorList>
    </citation>
    <scope>NUCLEOTIDE SEQUENCE [LARGE SCALE GENOMIC DNA]</scope>
</reference>
<dbReference type="SMART" id="SM00044">
    <property type="entry name" value="CYCc"/>
    <property type="match status" value="1"/>
</dbReference>
<organism evidence="12 13">
    <name type="scientific">Lymnaea stagnalis</name>
    <name type="common">Great pond snail</name>
    <name type="synonym">Helix stagnalis</name>
    <dbReference type="NCBI Taxonomy" id="6523"/>
    <lineage>
        <taxon>Eukaryota</taxon>
        <taxon>Metazoa</taxon>
        <taxon>Spiralia</taxon>
        <taxon>Lophotrochozoa</taxon>
        <taxon>Mollusca</taxon>
        <taxon>Gastropoda</taxon>
        <taxon>Heterobranchia</taxon>
        <taxon>Euthyneura</taxon>
        <taxon>Panpulmonata</taxon>
        <taxon>Hygrophila</taxon>
        <taxon>Lymnaeoidea</taxon>
        <taxon>Lymnaeidae</taxon>
        <taxon>Lymnaea</taxon>
    </lineage>
</organism>